<sequence length="77" mass="8742">MIKRHSDLTLEIIANDPVTIENELNTAEAMARTWAMQDRQHGILVTRHNLTTYTVAVSDEVPYGETQECQATPERSE</sequence>
<protein>
    <submittedName>
        <fullName evidence="1">Uncharacterized protein</fullName>
    </submittedName>
</protein>
<proteinExistence type="predicted"/>
<reference evidence="1 2" key="1">
    <citation type="submission" date="2016-10" db="EMBL/GenBank/DDBJ databases">
        <authorList>
            <person name="de Groot N.N."/>
        </authorList>
    </citation>
    <scope>NUCLEOTIDE SEQUENCE [LARGE SCALE GENOMIC DNA]</scope>
    <source>
        <strain evidence="1 2">DSM 22274</strain>
    </source>
</reference>
<dbReference type="Proteomes" id="UP000182725">
    <property type="component" value="Unassembled WGS sequence"/>
</dbReference>
<evidence type="ECO:0000313" key="2">
    <source>
        <dbReference type="Proteomes" id="UP000182725"/>
    </source>
</evidence>
<dbReference type="RefSeq" id="WP_074713781.1">
    <property type="nucleotide sequence ID" value="NZ_FNTV01000002.1"/>
</dbReference>
<name>A0A1H5PGR0_9MICC</name>
<gene>
    <name evidence="1" type="ORF">SAMN04489740_4305</name>
</gene>
<organism evidence="1 2">
    <name type="scientific">Arthrobacter alpinus</name>
    <dbReference type="NCBI Taxonomy" id="656366"/>
    <lineage>
        <taxon>Bacteria</taxon>
        <taxon>Bacillati</taxon>
        <taxon>Actinomycetota</taxon>
        <taxon>Actinomycetes</taxon>
        <taxon>Micrococcales</taxon>
        <taxon>Micrococcaceae</taxon>
        <taxon>Arthrobacter</taxon>
    </lineage>
</organism>
<accession>A0A1H5PGR0</accession>
<dbReference type="AlphaFoldDB" id="A0A1H5PGR0"/>
<dbReference type="EMBL" id="FNTV01000002">
    <property type="protein sequence ID" value="SEF12906.1"/>
    <property type="molecule type" value="Genomic_DNA"/>
</dbReference>
<evidence type="ECO:0000313" key="1">
    <source>
        <dbReference type="EMBL" id="SEF12906.1"/>
    </source>
</evidence>